<dbReference type="InterPro" id="IPR002347">
    <property type="entry name" value="SDR_fam"/>
</dbReference>
<dbReference type="SUPFAM" id="SSF51735">
    <property type="entry name" value="NAD(P)-binding Rossmann-fold domains"/>
    <property type="match status" value="1"/>
</dbReference>
<dbReference type="Gene3D" id="3.40.50.720">
    <property type="entry name" value="NAD(P)-binding Rossmann-like Domain"/>
    <property type="match status" value="1"/>
</dbReference>
<evidence type="ECO:0000313" key="2">
    <source>
        <dbReference type="Proteomes" id="UP000681414"/>
    </source>
</evidence>
<evidence type="ECO:0000313" key="1">
    <source>
        <dbReference type="EMBL" id="MBS4195705.1"/>
    </source>
</evidence>
<accession>A0A942TD98</accession>
<dbReference type="EMBL" id="JAGYPG010000002">
    <property type="protein sequence ID" value="MBS4195705.1"/>
    <property type="molecule type" value="Genomic_DNA"/>
</dbReference>
<comment type="caution">
    <text evidence="1">The sequence shown here is derived from an EMBL/GenBank/DDBJ whole genome shotgun (WGS) entry which is preliminary data.</text>
</comment>
<sequence length="39" mass="4106">MYAGESTDIANAYLYLASDESKYVTGLELGVDGGWTTGS</sequence>
<dbReference type="AlphaFoldDB" id="A0A942TD98"/>
<protein>
    <submittedName>
        <fullName evidence="1">SDR family oxidoreductase</fullName>
    </submittedName>
</protein>
<proteinExistence type="predicted"/>
<organism evidence="1 2">
    <name type="scientific">Lederbergia citri</name>
    <dbReference type="NCBI Taxonomy" id="2833580"/>
    <lineage>
        <taxon>Bacteria</taxon>
        <taxon>Bacillati</taxon>
        <taxon>Bacillota</taxon>
        <taxon>Bacilli</taxon>
        <taxon>Bacillales</taxon>
        <taxon>Bacillaceae</taxon>
        <taxon>Lederbergia</taxon>
    </lineage>
</organism>
<dbReference type="RefSeq" id="WP_213125749.1">
    <property type="nucleotide sequence ID" value="NZ_JAGYPG010000002.1"/>
</dbReference>
<dbReference type="Pfam" id="PF13561">
    <property type="entry name" value="adh_short_C2"/>
    <property type="match status" value="1"/>
</dbReference>
<dbReference type="Proteomes" id="UP000681414">
    <property type="component" value="Unassembled WGS sequence"/>
</dbReference>
<keyword evidence="2" id="KW-1185">Reference proteome</keyword>
<dbReference type="InterPro" id="IPR036291">
    <property type="entry name" value="NAD(P)-bd_dom_sf"/>
</dbReference>
<reference evidence="1 2" key="1">
    <citation type="submission" date="2021-05" db="EMBL/GenBank/DDBJ databases">
        <title>Novel Bacillus species.</title>
        <authorList>
            <person name="Liu G."/>
        </authorList>
    </citation>
    <scope>NUCLEOTIDE SEQUENCE [LARGE SCALE GENOMIC DNA]</scope>
    <source>
        <strain evidence="2">FJAT-49780</strain>
    </source>
</reference>
<name>A0A942TD98_9BACI</name>
<gene>
    <name evidence="1" type="ORF">KHA97_11610</name>
</gene>